<protein>
    <submittedName>
        <fullName evidence="2">Uncharacterized protein</fullName>
    </submittedName>
</protein>
<dbReference type="AlphaFoldDB" id="A0A6M4IPI1"/>
<proteinExistence type="predicted"/>
<keyword evidence="1" id="KW-0472">Membrane</keyword>
<dbReference type="KEGG" id="ggr:HKW67_07805"/>
<reference evidence="2 3" key="1">
    <citation type="submission" date="2020-05" db="EMBL/GenBank/DDBJ databases">
        <title>Complete genome sequence of Gemmatimonas greenlandica TET16.</title>
        <authorList>
            <person name="Zeng Y."/>
        </authorList>
    </citation>
    <scope>NUCLEOTIDE SEQUENCE [LARGE SCALE GENOMIC DNA]</scope>
    <source>
        <strain evidence="2 3">TET16</strain>
    </source>
</reference>
<sequence length="51" mass="5416">MSPPLLRRALRAANYRRPSMAVIVAKSIAITLGACVVLLSMMSMLARAATA</sequence>
<feature type="transmembrane region" description="Helical" evidence="1">
    <location>
        <begin position="21"/>
        <end position="46"/>
    </location>
</feature>
<keyword evidence="3" id="KW-1185">Reference proteome</keyword>
<dbReference type="EMBL" id="CP053085">
    <property type="protein sequence ID" value="QJR35417.1"/>
    <property type="molecule type" value="Genomic_DNA"/>
</dbReference>
<dbReference type="RefSeq" id="WP_171224847.1">
    <property type="nucleotide sequence ID" value="NZ_CP053085.1"/>
</dbReference>
<keyword evidence="1" id="KW-0812">Transmembrane</keyword>
<dbReference type="Proteomes" id="UP000500938">
    <property type="component" value="Chromosome"/>
</dbReference>
<gene>
    <name evidence="2" type="ORF">HKW67_07805</name>
</gene>
<accession>A0A6M4IPI1</accession>
<evidence type="ECO:0000256" key="1">
    <source>
        <dbReference type="SAM" id="Phobius"/>
    </source>
</evidence>
<evidence type="ECO:0000313" key="2">
    <source>
        <dbReference type="EMBL" id="QJR35417.1"/>
    </source>
</evidence>
<evidence type="ECO:0000313" key="3">
    <source>
        <dbReference type="Proteomes" id="UP000500938"/>
    </source>
</evidence>
<keyword evidence="1" id="KW-1133">Transmembrane helix</keyword>
<organism evidence="2 3">
    <name type="scientific">Gemmatimonas groenlandica</name>
    <dbReference type="NCBI Taxonomy" id="2732249"/>
    <lineage>
        <taxon>Bacteria</taxon>
        <taxon>Pseudomonadati</taxon>
        <taxon>Gemmatimonadota</taxon>
        <taxon>Gemmatimonadia</taxon>
        <taxon>Gemmatimonadales</taxon>
        <taxon>Gemmatimonadaceae</taxon>
        <taxon>Gemmatimonas</taxon>
    </lineage>
</organism>
<name>A0A6M4IPI1_9BACT</name>